<reference evidence="1 2" key="1">
    <citation type="submission" date="2010-07" db="EMBL/GenBank/DDBJ databases">
        <title>The draft genome of Paenibacillus curdlanolyticus YK9.</title>
        <authorList>
            <consortium name="US DOE Joint Genome Institute (JGI-PGF)"/>
            <person name="Lucas S."/>
            <person name="Copeland A."/>
            <person name="Lapidus A."/>
            <person name="Cheng J.-F."/>
            <person name="Bruce D."/>
            <person name="Goodwin L."/>
            <person name="Pitluck S."/>
            <person name="Land M.L."/>
            <person name="Hauser L."/>
            <person name="Chang Y.-J."/>
            <person name="Jeffries C."/>
            <person name="Anderson I.J."/>
            <person name="Johnson E."/>
            <person name="Loganathan U."/>
            <person name="Mulhopadhyay B."/>
            <person name="Kyrpides N."/>
            <person name="Woyke T.J."/>
        </authorList>
    </citation>
    <scope>NUCLEOTIDE SEQUENCE [LARGE SCALE GENOMIC DNA]</scope>
    <source>
        <strain evidence="1 2">YK9</strain>
    </source>
</reference>
<protein>
    <recommendedName>
        <fullName evidence="3">Xylose isomerase domain protein TIM barrel</fullName>
    </recommendedName>
</protein>
<organism evidence="1 2">
    <name type="scientific">Paenibacillus curdlanolyticus YK9</name>
    <dbReference type="NCBI Taxonomy" id="717606"/>
    <lineage>
        <taxon>Bacteria</taxon>
        <taxon>Bacillati</taxon>
        <taxon>Bacillota</taxon>
        <taxon>Bacilli</taxon>
        <taxon>Bacillales</taxon>
        <taxon>Paenibacillaceae</taxon>
        <taxon>Paenibacillus</taxon>
    </lineage>
</organism>
<dbReference type="STRING" id="717606.PaecuDRAFT_2414"/>
<dbReference type="AlphaFoldDB" id="E0I9S7"/>
<dbReference type="Proteomes" id="UP000005387">
    <property type="component" value="Unassembled WGS sequence"/>
</dbReference>
<keyword evidence="2" id="KW-1185">Reference proteome</keyword>
<dbReference type="SUPFAM" id="SSF51658">
    <property type="entry name" value="Xylose isomerase-like"/>
    <property type="match status" value="1"/>
</dbReference>
<dbReference type="Gene3D" id="3.20.20.150">
    <property type="entry name" value="Divalent-metal-dependent TIM barrel enzymes"/>
    <property type="match status" value="1"/>
</dbReference>
<accession>E0I9S7</accession>
<evidence type="ECO:0000313" key="2">
    <source>
        <dbReference type="Proteomes" id="UP000005387"/>
    </source>
</evidence>
<name>E0I9S7_9BACL</name>
<dbReference type="RefSeq" id="WP_006038408.1">
    <property type="nucleotide sequence ID" value="NZ_AEDD01000005.1"/>
</dbReference>
<dbReference type="InterPro" id="IPR036237">
    <property type="entry name" value="Xyl_isomerase-like_sf"/>
</dbReference>
<evidence type="ECO:0000313" key="1">
    <source>
        <dbReference type="EMBL" id="EFM11161.1"/>
    </source>
</evidence>
<dbReference type="EMBL" id="AEDD01000005">
    <property type="protein sequence ID" value="EFM11161.1"/>
    <property type="molecule type" value="Genomic_DNA"/>
</dbReference>
<proteinExistence type="predicted"/>
<sequence>MFKESMNRFLIGQYESFDYNKYSRDFLPGFYGIEACLFDNEQDIASLLKESQDTGFHIGVHFPLRAGVTALRDAQFLSSDNAARKRAYEDVQQELDFLSVLKPSYVLFHYPKPVILDDRVDWSDWRFYDPSEYVFESAYSSERFKEESHTLFEWLSNKGREYDFTPVLEFDALNRYTYLSNQVEDLLEKHGNIKLCLDTARLYLQDRIDPHFDAKSVIKKFAKYAETIHLSNFQIDRHNQVVQKRVPVLPGLDPSDGWAPIAEYLQIMSQENDHFKVMFEHQSQLVSDEELYECYSWVAELISSGHEISAIK</sequence>
<gene>
    <name evidence="1" type="ORF">PaecuDRAFT_2414</name>
</gene>
<evidence type="ECO:0008006" key="3">
    <source>
        <dbReference type="Google" id="ProtNLM"/>
    </source>
</evidence>
<dbReference type="eggNOG" id="COG1082">
    <property type="taxonomic scope" value="Bacteria"/>
</dbReference>